<reference evidence="1 2" key="1">
    <citation type="submission" date="2015-12" db="EMBL/GenBank/DDBJ databases">
        <title>Draft genome sequence of Moniliophthora roreri, the causal agent of frosty pod rot of cacao.</title>
        <authorList>
            <person name="Aime M.C."/>
            <person name="Diaz-Valderrama J.R."/>
            <person name="Kijpornyongpan T."/>
            <person name="Phillips-Mora W."/>
        </authorList>
    </citation>
    <scope>NUCLEOTIDE SEQUENCE [LARGE SCALE GENOMIC DNA]</scope>
    <source>
        <strain evidence="1 2">MCA 2952</strain>
    </source>
</reference>
<sequence>MSLTIKDFLDRDTQKPLHAWEKAHIQFMFYEFNDRQLCWLKKHRATYVQARDHPNDTCNIKFWQAMDSLTLHWLIELSSNNWNRWRRVKRRYYTRFLKKALVMWWDEWTKSKQSLKKLKYSKAVPTPPPTPACSHAMSPMGVFSIDTVCVAVI</sequence>
<evidence type="ECO:0000313" key="2">
    <source>
        <dbReference type="Proteomes" id="UP000054988"/>
    </source>
</evidence>
<proteinExistence type="predicted"/>
<dbReference type="EMBL" id="LATX01001936">
    <property type="protein sequence ID" value="KTB36011.1"/>
    <property type="molecule type" value="Genomic_DNA"/>
</dbReference>
<comment type="caution">
    <text evidence="1">The sequence shown here is derived from an EMBL/GenBank/DDBJ whole genome shotgun (WGS) entry which is preliminary data.</text>
</comment>
<gene>
    <name evidence="1" type="ORF">WG66_11410</name>
</gene>
<accession>A0A0W0FI42</accession>
<protein>
    <submittedName>
        <fullName evidence="1">Uncharacterized protein</fullName>
    </submittedName>
</protein>
<dbReference type="Proteomes" id="UP000054988">
    <property type="component" value="Unassembled WGS sequence"/>
</dbReference>
<evidence type="ECO:0000313" key="1">
    <source>
        <dbReference type="EMBL" id="KTB36011.1"/>
    </source>
</evidence>
<name>A0A0W0FI42_MONRR</name>
<dbReference type="AlphaFoldDB" id="A0A0W0FI42"/>
<organism evidence="1 2">
    <name type="scientific">Moniliophthora roreri</name>
    <name type="common">Frosty pod rot fungus</name>
    <name type="synonym">Monilia roreri</name>
    <dbReference type="NCBI Taxonomy" id="221103"/>
    <lineage>
        <taxon>Eukaryota</taxon>
        <taxon>Fungi</taxon>
        <taxon>Dikarya</taxon>
        <taxon>Basidiomycota</taxon>
        <taxon>Agaricomycotina</taxon>
        <taxon>Agaricomycetes</taxon>
        <taxon>Agaricomycetidae</taxon>
        <taxon>Agaricales</taxon>
        <taxon>Marasmiineae</taxon>
        <taxon>Marasmiaceae</taxon>
        <taxon>Moniliophthora</taxon>
    </lineage>
</organism>